<evidence type="ECO:0000313" key="1">
    <source>
        <dbReference type="EMBL" id="KAH3813796.1"/>
    </source>
</evidence>
<dbReference type="AlphaFoldDB" id="A0A9D4GAT5"/>
<keyword evidence="2" id="KW-1185">Reference proteome</keyword>
<name>A0A9D4GAT5_DREPO</name>
<proteinExistence type="predicted"/>
<comment type="caution">
    <text evidence="1">The sequence shown here is derived from an EMBL/GenBank/DDBJ whole genome shotgun (WGS) entry which is preliminary data.</text>
</comment>
<gene>
    <name evidence="1" type="ORF">DPMN_142264</name>
</gene>
<organism evidence="1 2">
    <name type="scientific">Dreissena polymorpha</name>
    <name type="common">Zebra mussel</name>
    <name type="synonym">Mytilus polymorpha</name>
    <dbReference type="NCBI Taxonomy" id="45954"/>
    <lineage>
        <taxon>Eukaryota</taxon>
        <taxon>Metazoa</taxon>
        <taxon>Spiralia</taxon>
        <taxon>Lophotrochozoa</taxon>
        <taxon>Mollusca</taxon>
        <taxon>Bivalvia</taxon>
        <taxon>Autobranchia</taxon>
        <taxon>Heteroconchia</taxon>
        <taxon>Euheterodonta</taxon>
        <taxon>Imparidentia</taxon>
        <taxon>Neoheterodontei</taxon>
        <taxon>Myida</taxon>
        <taxon>Dreissenoidea</taxon>
        <taxon>Dreissenidae</taxon>
        <taxon>Dreissena</taxon>
    </lineage>
</organism>
<reference evidence="1" key="2">
    <citation type="submission" date="2020-11" db="EMBL/GenBank/DDBJ databases">
        <authorList>
            <person name="McCartney M.A."/>
            <person name="Auch B."/>
            <person name="Kono T."/>
            <person name="Mallez S."/>
            <person name="Becker A."/>
            <person name="Gohl D.M."/>
            <person name="Silverstein K.A.T."/>
            <person name="Koren S."/>
            <person name="Bechman K.B."/>
            <person name="Herman A."/>
            <person name="Abrahante J.E."/>
            <person name="Garbe J."/>
        </authorList>
    </citation>
    <scope>NUCLEOTIDE SEQUENCE</scope>
    <source>
        <strain evidence="1">Duluth1</strain>
        <tissue evidence="1">Whole animal</tissue>
    </source>
</reference>
<dbReference type="EMBL" id="JAIWYP010000006">
    <property type="protein sequence ID" value="KAH3813796.1"/>
    <property type="molecule type" value="Genomic_DNA"/>
</dbReference>
<reference evidence="1" key="1">
    <citation type="journal article" date="2019" name="bioRxiv">
        <title>The Genome of the Zebra Mussel, Dreissena polymorpha: A Resource for Invasive Species Research.</title>
        <authorList>
            <person name="McCartney M.A."/>
            <person name="Auch B."/>
            <person name="Kono T."/>
            <person name="Mallez S."/>
            <person name="Zhang Y."/>
            <person name="Obille A."/>
            <person name="Becker A."/>
            <person name="Abrahante J.E."/>
            <person name="Garbe J."/>
            <person name="Badalamenti J.P."/>
            <person name="Herman A."/>
            <person name="Mangelson H."/>
            <person name="Liachko I."/>
            <person name="Sullivan S."/>
            <person name="Sone E.D."/>
            <person name="Koren S."/>
            <person name="Silverstein K.A.T."/>
            <person name="Beckman K.B."/>
            <person name="Gohl D.M."/>
        </authorList>
    </citation>
    <scope>NUCLEOTIDE SEQUENCE</scope>
    <source>
        <strain evidence="1">Duluth1</strain>
        <tissue evidence="1">Whole animal</tissue>
    </source>
</reference>
<sequence>MLPFQIKLKGLCLRLCSIGSQSPELLSNATFVDANGALKLTCTQSKSNVVIWWRKPVDGSQFDNVLAASTGSTCLFDHTPLPDMFAGCDCAGSTFTCTLISVSRNNDGDKWKCSAVTSPQSFSQELTIAVAGK</sequence>
<protein>
    <submittedName>
        <fullName evidence="1">Uncharacterized protein</fullName>
    </submittedName>
</protein>
<evidence type="ECO:0000313" key="2">
    <source>
        <dbReference type="Proteomes" id="UP000828390"/>
    </source>
</evidence>
<accession>A0A9D4GAT5</accession>
<dbReference type="Proteomes" id="UP000828390">
    <property type="component" value="Unassembled WGS sequence"/>
</dbReference>